<dbReference type="InterPro" id="IPR024079">
    <property type="entry name" value="MetalloPept_cat_dom_sf"/>
</dbReference>
<dbReference type="CDD" id="cd06456">
    <property type="entry name" value="M3A_DCP"/>
    <property type="match status" value="1"/>
</dbReference>
<dbReference type="PANTHER" id="PTHR43660">
    <property type="entry name" value="DIPEPTIDYL CARBOXYPEPTIDASE"/>
    <property type="match status" value="1"/>
</dbReference>
<dbReference type="GO" id="GO:0004180">
    <property type="term" value="F:carboxypeptidase activity"/>
    <property type="evidence" value="ECO:0007669"/>
    <property type="project" value="UniProtKB-KW"/>
</dbReference>
<evidence type="ECO:0000313" key="11">
    <source>
        <dbReference type="Proteomes" id="UP000245086"/>
    </source>
</evidence>
<organism evidence="10 11">
    <name type="scientific">Candidatus Phycosocius bacilliformis</name>
    <dbReference type="NCBI Taxonomy" id="1445552"/>
    <lineage>
        <taxon>Bacteria</taxon>
        <taxon>Pseudomonadati</taxon>
        <taxon>Pseudomonadota</taxon>
        <taxon>Alphaproteobacteria</taxon>
        <taxon>Caulobacterales</taxon>
        <taxon>Caulobacterales incertae sedis</taxon>
        <taxon>Candidatus Phycosocius</taxon>
    </lineage>
</organism>
<dbReference type="InterPro" id="IPR045090">
    <property type="entry name" value="Pept_M3A_M3B"/>
</dbReference>
<dbReference type="InterPro" id="IPR001567">
    <property type="entry name" value="Pept_M3A_M3B_dom"/>
</dbReference>
<evidence type="ECO:0000256" key="8">
    <source>
        <dbReference type="SAM" id="SignalP"/>
    </source>
</evidence>
<dbReference type="Gene3D" id="3.40.390.10">
    <property type="entry name" value="Collagenase (Catalytic Domain)"/>
    <property type="match status" value="1"/>
</dbReference>
<evidence type="ECO:0000256" key="4">
    <source>
        <dbReference type="ARBA" id="ARBA00022801"/>
    </source>
</evidence>
<dbReference type="InterPro" id="IPR034005">
    <property type="entry name" value="M3A_DCP"/>
</dbReference>
<keyword evidence="8" id="KW-0732">Signal</keyword>
<dbReference type="EC" id="3.4.15.5" evidence="10"/>
<comment type="similarity">
    <text evidence="1 7">Belongs to the peptidase M3 family.</text>
</comment>
<dbReference type="PANTHER" id="PTHR43660:SF1">
    <property type="entry name" value="DIPEPTIDYL CARBOXYPEPTIDASE"/>
    <property type="match status" value="1"/>
</dbReference>
<dbReference type="Proteomes" id="UP000245086">
    <property type="component" value="Unassembled WGS sequence"/>
</dbReference>
<dbReference type="InterPro" id="IPR024077">
    <property type="entry name" value="Neurolysin/TOP_dom2"/>
</dbReference>
<comment type="caution">
    <text evidence="10">The sequence shown here is derived from an EMBL/GenBank/DDBJ whole genome shotgun (WGS) entry which is preliminary data.</text>
</comment>
<comment type="cofactor">
    <cofactor evidence="7">
        <name>Zn(2+)</name>
        <dbReference type="ChEBI" id="CHEBI:29105"/>
    </cofactor>
    <text evidence="7">Binds 1 zinc ion.</text>
</comment>
<gene>
    <name evidence="10" type="primary">dcp_1</name>
    <name evidence="10" type="ORF">PbB2_00440</name>
</gene>
<feature type="chain" id="PRO_5015169628" evidence="8">
    <location>
        <begin position="39"/>
        <end position="737"/>
    </location>
</feature>
<dbReference type="GO" id="GO:0006508">
    <property type="term" value="P:proteolysis"/>
    <property type="evidence" value="ECO:0007669"/>
    <property type="project" value="UniProtKB-KW"/>
</dbReference>
<dbReference type="FunFam" id="3.40.390.10:FF:000009">
    <property type="entry name" value="Oligopeptidase A"/>
    <property type="match status" value="1"/>
</dbReference>
<evidence type="ECO:0000256" key="6">
    <source>
        <dbReference type="ARBA" id="ARBA00023049"/>
    </source>
</evidence>
<keyword evidence="3 7" id="KW-0479">Metal-binding</keyword>
<dbReference type="AlphaFoldDB" id="A0A2P2E6U9"/>
<dbReference type="SUPFAM" id="SSF55486">
    <property type="entry name" value="Metalloproteases ('zincins'), catalytic domain"/>
    <property type="match status" value="1"/>
</dbReference>
<sequence length="737" mass="82220">MKSGGLSPIRETLMKSVALAAVCAALLPTSFLPVAALANPTANPDFVQSLSNPFFEPSTARHGAPAFDRIKPEHFRPAFYEGMRQQKAEMNAIANQKAAPTFDNTILAMERSGQLLDRVSAVFFNMTSANSSPQIRTIQREIGPVLAAHSDSISLDPKLFARVEAIYAKRAQLRTPEQRRLVERVYRGFVRSGARLDEAQKTRIGQINQRLSSLSTDFSQKVLADTNQFTLVLETEADRAGLPAFFLDAALEAGRARGMPGKHVVTLSRSSVETFLQLSPNRALREQAWRGWILRGDNNDGEDTKAITSEIVSLRQERAAILGYAHHAAFTLDDTMAKTPDNVAKLLNGVWEPAKAAVERDARDYLALAKSQGFAGDRLEPWDWRYYAEQMRRSRYSLNEDEVKPYFSLDAMLNAQFWVANQLFGLTFKEITGQVPVYHPDVRVWEVAEADGRLIGLFYGDFFSRESKQGGAWMSSYQIQDRVNGNQKPMVVNVLNYTKAPAGKPTLLSYDDAETLFHEFGHGLHGLLSNVTYPSLAGTSVSRDFVEFPAQVYEHWLGQRQVLEKFARHSETGAAMPKDLLDKLMAARNHDQGFATVEFLASALVDMDVHSRPDLPRGFDMGAFEKESLARVGMPREIVMRHRPTHFGHIFAGGYSAGYYSYMWSEVLDADGFRAFTETGNIFDKATAQRLRTFVYGGGNSRDPADAYRQFRGRDPDPKALLELRGLADGTSQNDGL</sequence>
<evidence type="ECO:0000256" key="5">
    <source>
        <dbReference type="ARBA" id="ARBA00022833"/>
    </source>
</evidence>
<keyword evidence="11" id="KW-1185">Reference proteome</keyword>
<dbReference type="Pfam" id="PF01432">
    <property type="entry name" value="Peptidase_M3"/>
    <property type="match status" value="1"/>
</dbReference>
<keyword evidence="4 7" id="KW-0378">Hydrolase</keyword>
<dbReference type="GO" id="GO:0004222">
    <property type="term" value="F:metalloendopeptidase activity"/>
    <property type="evidence" value="ECO:0007669"/>
    <property type="project" value="InterPro"/>
</dbReference>
<evidence type="ECO:0000256" key="2">
    <source>
        <dbReference type="ARBA" id="ARBA00022670"/>
    </source>
</evidence>
<dbReference type="EMBL" id="BFBR01000001">
    <property type="protein sequence ID" value="GBF56783.1"/>
    <property type="molecule type" value="Genomic_DNA"/>
</dbReference>
<reference evidence="10 11" key="1">
    <citation type="journal article" date="2018" name="Genome Announc.">
        <title>Draft Genome Sequence of "Candidatus Phycosocius bacilliformis," an Alphaproteobacterial Ectosymbiont of the Hydrocarbon-Producing Green Alga Botryococcus braunii.</title>
        <authorList>
            <person name="Tanabe Y."/>
            <person name="Yamaguchi H."/>
            <person name="Watanabe M.M."/>
        </authorList>
    </citation>
    <scope>NUCLEOTIDE SEQUENCE [LARGE SCALE GENOMIC DNA]</scope>
    <source>
        <strain evidence="10 11">BOTRYCO-2</strain>
    </source>
</reference>
<feature type="domain" description="Peptidase M3A/M3B catalytic" evidence="9">
    <location>
        <begin position="276"/>
        <end position="724"/>
    </location>
</feature>
<dbReference type="GO" id="GO:0005829">
    <property type="term" value="C:cytosol"/>
    <property type="evidence" value="ECO:0007669"/>
    <property type="project" value="TreeGrafter"/>
</dbReference>
<dbReference type="GO" id="GO:0008241">
    <property type="term" value="F:peptidyl-dipeptidase activity"/>
    <property type="evidence" value="ECO:0007669"/>
    <property type="project" value="UniProtKB-EC"/>
</dbReference>
<evidence type="ECO:0000256" key="3">
    <source>
        <dbReference type="ARBA" id="ARBA00022723"/>
    </source>
</evidence>
<keyword evidence="2 7" id="KW-0645">Protease</keyword>
<evidence type="ECO:0000313" key="10">
    <source>
        <dbReference type="EMBL" id="GBF56783.1"/>
    </source>
</evidence>
<protein>
    <submittedName>
        <fullName evidence="10">Dipeptidyl carboxypeptidase</fullName>
        <ecNumber evidence="10">3.4.15.5</ecNumber>
    </submittedName>
</protein>
<accession>A0A2P2E6U9</accession>
<evidence type="ECO:0000259" key="9">
    <source>
        <dbReference type="Pfam" id="PF01432"/>
    </source>
</evidence>
<dbReference type="GO" id="GO:0046872">
    <property type="term" value="F:metal ion binding"/>
    <property type="evidence" value="ECO:0007669"/>
    <property type="project" value="UniProtKB-UniRule"/>
</dbReference>
<name>A0A2P2E6U9_9PROT</name>
<dbReference type="Gene3D" id="1.10.1370.10">
    <property type="entry name" value="Neurolysin, domain 3"/>
    <property type="match status" value="1"/>
</dbReference>
<feature type="signal peptide" evidence="8">
    <location>
        <begin position="1"/>
        <end position="38"/>
    </location>
</feature>
<evidence type="ECO:0000256" key="1">
    <source>
        <dbReference type="ARBA" id="ARBA00006040"/>
    </source>
</evidence>
<proteinExistence type="inferred from homology"/>
<evidence type="ECO:0000256" key="7">
    <source>
        <dbReference type="RuleBase" id="RU003435"/>
    </source>
</evidence>
<keyword evidence="5 7" id="KW-0862">Zinc</keyword>
<keyword evidence="6 7" id="KW-0482">Metalloprotease</keyword>
<keyword evidence="10" id="KW-0121">Carboxypeptidase</keyword>